<feature type="coiled-coil region" evidence="1">
    <location>
        <begin position="108"/>
        <end position="183"/>
    </location>
</feature>
<evidence type="ECO:0000256" key="2">
    <source>
        <dbReference type="SAM" id="MobiDB-lite"/>
    </source>
</evidence>
<feature type="region of interest" description="Disordered" evidence="2">
    <location>
        <begin position="191"/>
        <end position="240"/>
    </location>
</feature>
<accession>A0A183GQ28</accession>
<dbReference type="AlphaFoldDB" id="A0A183GQ28"/>
<reference evidence="3 4" key="1">
    <citation type="submission" date="2018-11" db="EMBL/GenBank/DDBJ databases">
        <authorList>
            <consortium name="Pathogen Informatics"/>
        </authorList>
    </citation>
    <scope>NUCLEOTIDE SEQUENCE [LARGE SCALE GENOMIC DNA]</scope>
</reference>
<dbReference type="Proteomes" id="UP000050761">
    <property type="component" value="Unassembled WGS sequence"/>
</dbReference>
<dbReference type="EMBL" id="UZAH01036872">
    <property type="protein sequence ID" value="VDP47340.1"/>
    <property type="molecule type" value="Genomic_DNA"/>
</dbReference>
<name>A0A183GQ28_HELPZ</name>
<organism evidence="4 5">
    <name type="scientific">Heligmosomoides polygyrus</name>
    <name type="common">Parasitic roundworm</name>
    <dbReference type="NCBI Taxonomy" id="6339"/>
    <lineage>
        <taxon>Eukaryota</taxon>
        <taxon>Metazoa</taxon>
        <taxon>Ecdysozoa</taxon>
        <taxon>Nematoda</taxon>
        <taxon>Chromadorea</taxon>
        <taxon>Rhabditida</taxon>
        <taxon>Rhabditina</taxon>
        <taxon>Rhabditomorpha</taxon>
        <taxon>Strongyloidea</taxon>
        <taxon>Heligmosomidae</taxon>
        <taxon>Heligmosomoides</taxon>
    </lineage>
</organism>
<proteinExistence type="predicted"/>
<keyword evidence="4" id="KW-1185">Reference proteome</keyword>
<evidence type="ECO:0000256" key="1">
    <source>
        <dbReference type="SAM" id="Coils"/>
    </source>
</evidence>
<protein>
    <submittedName>
        <fullName evidence="5">Dynein regulatory complex subunit 7</fullName>
    </submittedName>
</protein>
<gene>
    <name evidence="3" type="ORF">HPBE_LOCUS24797</name>
</gene>
<evidence type="ECO:0000313" key="5">
    <source>
        <dbReference type="WBParaSite" id="HPBE_0002479801-mRNA-1"/>
    </source>
</evidence>
<feature type="compositionally biased region" description="Polar residues" evidence="2">
    <location>
        <begin position="201"/>
        <end position="212"/>
    </location>
</feature>
<evidence type="ECO:0000313" key="4">
    <source>
        <dbReference type="Proteomes" id="UP000050761"/>
    </source>
</evidence>
<dbReference type="OrthoDB" id="5827377at2759"/>
<reference evidence="5" key="2">
    <citation type="submission" date="2019-09" db="UniProtKB">
        <authorList>
            <consortium name="WormBaseParasite"/>
        </authorList>
    </citation>
    <scope>IDENTIFICATION</scope>
</reference>
<keyword evidence="1" id="KW-0175">Coiled coil</keyword>
<evidence type="ECO:0000313" key="3">
    <source>
        <dbReference type="EMBL" id="VDP47340.1"/>
    </source>
</evidence>
<sequence length="330" mass="36930">MAQRPPAEDLMRKRRAEEQKLIDTLKGARKPPQTLREGEATLYKAKVENVFLKTSHLKDCLCSAVEGLAMMHETYKCLILAEAAKKDSMQKLYQEDVEGMTIEPVFASDYARREIEFLDELLKNMESEITSANVQISIEVHTSPLKEFSETVASLQKTLQEGIASLKEQMEKAEVTVAEVVERVDSLACSVENSKEHANKGSFTENPSNQRGVQEEAKTSEETSASNAATVADTDVNDGSVVNRSEGEIEEDLLDLDYEGENGVPSHMKKIPAIWALIGRMIWCNFKGMRCIDHEVWMLGKTQGESTQGRLVRADGSWWLKLKASERPCV</sequence>
<dbReference type="WBParaSite" id="HPBE_0002479801-mRNA-1">
    <property type="protein sequence ID" value="HPBE_0002479801-mRNA-1"/>
    <property type="gene ID" value="HPBE_0002479801"/>
</dbReference>
<accession>A0A3P8DWA3</accession>